<accession>V2UZ72</accession>
<dbReference type="eggNOG" id="COG0702">
    <property type="taxonomic scope" value="Bacteria"/>
</dbReference>
<protein>
    <recommendedName>
        <fullName evidence="1">NAD(P)-binding domain-containing protein</fullName>
    </recommendedName>
</protein>
<dbReference type="InterPro" id="IPR036291">
    <property type="entry name" value="NAD(P)-bd_dom_sf"/>
</dbReference>
<dbReference type="RefSeq" id="WP_023272641.1">
    <property type="nucleotide sequence ID" value="NZ_KI530712.1"/>
</dbReference>
<dbReference type="STRING" id="1392540.P256_01064"/>
<gene>
    <name evidence="2" type="ORF">P256_01064</name>
</gene>
<organism evidence="2 3">
    <name type="scientific">Acinetobacter nectaris CIP 110549</name>
    <dbReference type="NCBI Taxonomy" id="1392540"/>
    <lineage>
        <taxon>Bacteria</taxon>
        <taxon>Pseudomonadati</taxon>
        <taxon>Pseudomonadota</taxon>
        <taxon>Gammaproteobacteria</taxon>
        <taxon>Moraxellales</taxon>
        <taxon>Moraxellaceae</taxon>
        <taxon>Acinetobacter</taxon>
    </lineage>
</organism>
<name>V2UZ72_9GAMM</name>
<dbReference type="AlphaFoldDB" id="V2UZ72"/>
<dbReference type="PATRIC" id="fig|1392540.3.peg.1030"/>
<dbReference type="HOGENOM" id="CLU_025711_6_0_6"/>
<feature type="domain" description="NAD(P)-binding" evidence="1">
    <location>
        <begin position="8"/>
        <end position="189"/>
    </location>
</feature>
<dbReference type="OrthoDB" id="9803892at2"/>
<dbReference type="PANTHER" id="PTHR43355:SF2">
    <property type="entry name" value="FLAVIN REDUCTASE (NADPH)"/>
    <property type="match status" value="1"/>
</dbReference>
<dbReference type="InterPro" id="IPR016040">
    <property type="entry name" value="NAD(P)-bd_dom"/>
</dbReference>
<sequence>MKKVLILGANGHTSQEIIPRLLNQDNIGITLFIRNMNDNLTFTHPKINYVQGDALNINDLKKAMQGQNIIVSTLGGLDLDIKTSNIIQAMQYNSIERLIAINAGGIYDELPEPFNSWDKKMVGYTRPINLKAANLIESSQLQYTILRPIWLTNKPIETFELTYKGEPFKGTETSRASIAKIIVDIIKDPSIQTRKNIGVSQPNTDGTKPLAYQ</sequence>
<dbReference type="Pfam" id="PF13460">
    <property type="entry name" value="NAD_binding_10"/>
    <property type="match status" value="1"/>
</dbReference>
<dbReference type="Gene3D" id="3.40.50.720">
    <property type="entry name" value="NAD(P)-binding Rossmann-like Domain"/>
    <property type="match status" value="1"/>
</dbReference>
<keyword evidence="3" id="KW-1185">Reference proteome</keyword>
<evidence type="ECO:0000313" key="2">
    <source>
        <dbReference type="EMBL" id="ESK40609.1"/>
    </source>
</evidence>
<dbReference type="EMBL" id="AYER01000003">
    <property type="protein sequence ID" value="ESK40609.1"/>
    <property type="molecule type" value="Genomic_DNA"/>
</dbReference>
<proteinExistence type="predicted"/>
<evidence type="ECO:0000259" key="1">
    <source>
        <dbReference type="Pfam" id="PF13460"/>
    </source>
</evidence>
<dbReference type="GO" id="GO:0042602">
    <property type="term" value="F:riboflavin reductase (NADPH) activity"/>
    <property type="evidence" value="ECO:0007669"/>
    <property type="project" value="TreeGrafter"/>
</dbReference>
<dbReference type="GO" id="GO:0004074">
    <property type="term" value="F:biliverdin reductase [NAD(P)H] activity"/>
    <property type="evidence" value="ECO:0007669"/>
    <property type="project" value="TreeGrafter"/>
</dbReference>
<dbReference type="Proteomes" id="UP000023785">
    <property type="component" value="Unassembled WGS sequence"/>
</dbReference>
<dbReference type="SUPFAM" id="SSF51735">
    <property type="entry name" value="NAD(P)-binding Rossmann-fold domains"/>
    <property type="match status" value="1"/>
</dbReference>
<dbReference type="InterPro" id="IPR051606">
    <property type="entry name" value="Polyketide_Oxido-like"/>
</dbReference>
<comment type="caution">
    <text evidence="2">The sequence shown here is derived from an EMBL/GenBank/DDBJ whole genome shotgun (WGS) entry which is preliminary data.</text>
</comment>
<dbReference type="PANTHER" id="PTHR43355">
    <property type="entry name" value="FLAVIN REDUCTASE (NADPH)"/>
    <property type="match status" value="1"/>
</dbReference>
<evidence type="ECO:0000313" key="3">
    <source>
        <dbReference type="Proteomes" id="UP000023785"/>
    </source>
</evidence>
<reference evidence="2 3" key="1">
    <citation type="submission" date="2013-10" db="EMBL/GenBank/DDBJ databases">
        <title>The Genome Sequence of Acinetobacter nectaris CIP 110549.</title>
        <authorList>
            <consortium name="The Broad Institute Genomics Platform"/>
            <consortium name="The Broad Institute Genome Sequencing Center for Infectious Disease"/>
            <person name="Cerqueira G."/>
            <person name="Feldgarden M."/>
            <person name="Courvalin P."/>
            <person name="Grillot-Courvalin C."/>
            <person name="Clermont D."/>
            <person name="Rocha E."/>
            <person name="Yoon E.-J."/>
            <person name="Nemec A."/>
            <person name="Young S.K."/>
            <person name="Zeng Q."/>
            <person name="Gargeya S."/>
            <person name="Fitzgerald M."/>
            <person name="Abouelleil A."/>
            <person name="Alvarado L."/>
            <person name="Berlin A.M."/>
            <person name="Chapman S.B."/>
            <person name="Gainer-Dewar J."/>
            <person name="Goldberg J."/>
            <person name="Gnerre S."/>
            <person name="Griggs A."/>
            <person name="Gujja S."/>
            <person name="Hansen M."/>
            <person name="Howarth C."/>
            <person name="Imamovic A."/>
            <person name="Ireland A."/>
            <person name="Larimer J."/>
            <person name="McCowan C."/>
            <person name="Murphy C."/>
            <person name="Pearson M."/>
            <person name="Poon T.W."/>
            <person name="Priest M."/>
            <person name="Roberts A."/>
            <person name="Saif S."/>
            <person name="Shea T."/>
            <person name="Sykes S."/>
            <person name="Wortman J."/>
            <person name="Nusbaum C."/>
            <person name="Birren B."/>
        </authorList>
    </citation>
    <scope>NUCLEOTIDE SEQUENCE [LARGE SCALE GENOMIC DNA]</scope>
    <source>
        <strain evidence="2 3">CIP 110549</strain>
    </source>
</reference>